<reference evidence="2 3" key="1">
    <citation type="submission" date="2024-05" db="EMBL/GenBank/DDBJ databases">
        <authorList>
            <person name="Wallberg A."/>
        </authorList>
    </citation>
    <scope>NUCLEOTIDE SEQUENCE [LARGE SCALE GENOMIC DNA]</scope>
</reference>
<gene>
    <name evidence="2" type="ORF">MNOR_LOCUS22021</name>
</gene>
<feature type="transmembrane region" description="Helical" evidence="1">
    <location>
        <begin position="92"/>
        <end position="113"/>
    </location>
</feature>
<evidence type="ECO:0000313" key="2">
    <source>
        <dbReference type="EMBL" id="CAL4120394.1"/>
    </source>
</evidence>
<feature type="non-terminal residue" evidence="2">
    <location>
        <position position="192"/>
    </location>
</feature>
<sequence length="192" mass="21691">MQAMQGSRLQSVMPVATQLVIWLLSLVAVCLVYDYESHMELLHDCPDNDTITIRANFSYPLRLTAVGALLLQCQNNMTQLVLEGDFHQECNLFLLIGLCTMVVSAAVVTKQYLQHLQLTHIISSKFNTCKQSSLIFNLMGILLRLSMSILWLTSSIILSHGIREFQALVSFKSVLLDNAEFCSEYNCRLEVE</sequence>
<accession>A0AAV2RAS9</accession>
<keyword evidence="1" id="KW-0812">Transmembrane</keyword>
<dbReference type="EMBL" id="CAXKWB010018183">
    <property type="protein sequence ID" value="CAL4120394.1"/>
    <property type="molecule type" value="Genomic_DNA"/>
</dbReference>
<organism evidence="2 3">
    <name type="scientific">Meganyctiphanes norvegica</name>
    <name type="common">Northern krill</name>
    <name type="synonym">Thysanopoda norvegica</name>
    <dbReference type="NCBI Taxonomy" id="48144"/>
    <lineage>
        <taxon>Eukaryota</taxon>
        <taxon>Metazoa</taxon>
        <taxon>Ecdysozoa</taxon>
        <taxon>Arthropoda</taxon>
        <taxon>Crustacea</taxon>
        <taxon>Multicrustacea</taxon>
        <taxon>Malacostraca</taxon>
        <taxon>Eumalacostraca</taxon>
        <taxon>Eucarida</taxon>
        <taxon>Euphausiacea</taxon>
        <taxon>Euphausiidae</taxon>
        <taxon>Meganyctiphanes</taxon>
    </lineage>
</organism>
<evidence type="ECO:0000313" key="3">
    <source>
        <dbReference type="Proteomes" id="UP001497623"/>
    </source>
</evidence>
<feature type="transmembrane region" description="Helical" evidence="1">
    <location>
        <begin position="134"/>
        <end position="158"/>
    </location>
</feature>
<keyword evidence="1" id="KW-1133">Transmembrane helix</keyword>
<protein>
    <submittedName>
        <fullName evidence="2">Uncharacterized protein</fullName>
    </submittedName>
</protein>
<comment type="caution">
    <text evidence="2">The sequence shown here is derived from an EMBL/GenBank/DDBJ whole genome shotgun (WGS) entry which is preliminary data.</text>
</comment>
<keyword evidence="1" id="KW-0472">Membrane</keyword>
<keyword evidence="3" id="KW-1185">Reference proteome</keyword>
<evidence type="ECO:0000256" key="1">
    <source>
        <dbReference type="SAM" id="Phobius"/>
    </source>
</evidence>
<dbReference type="AlphaFoldDB" id="A0AAV2RAS9"/>
<dbReference type="Proteomes" id="UP001497623">
    <property type="component" value="Unassembled WGS sequence"/>
</dbReference>
<name>A0AAV2RAS9_MEGNR</name>
<feature type="transmembrane region" description="Helical" evidence="1">
    <location>
        <begin position="12"/>
        <end position="35"/>
    </location>
</feature>
<proteinExistence type="predicted"/>